<evidence type="ECO:0000313" key="2">
    <source>
        <dbReference type="Proteomes" id="UP000183700"/>
    </source>
</evidence>
<organism evidence="1 2">
    <name type="scientific">Enterococcus devriesei</name>
    <dbReference type="NCBI Taxonomy" id="319970"/>
    <lineage>
        <taxon>Bacteria</taxon>
        <taxon>Bacillati</taxon>
        <taxon>Bacillota</taxon>
        <taxon>Bacilli</taxon>
        <taxon>Lactobacillales</taxon>
        <taxon>Enterococcaceae</taxon>
        <taxon>Enterococcus</taxon>
    </lineage>
</organism>
<dbReference type="STRING" id="319970.RV00_GL001494"/>
<dbReference type="EMBL" id="JXKM01000021">
    <property type="protein sequence ID" value="OJG33260.1"/>
    <property type="molecule type" value="Genomic_DNA"/>
</dbReference>
<accession>A0A1L8SMF5</accession>
<dbReference type="AlphaFoldDB" id="A0A1L8SMF5"/>
<protein>
    <submittedName>
        <fullName evidence="1">Uncharacterized protein</fullName>
    </submittedName>
</protein>
<name>A0A1L8SMF5_9ENTE</name>
<keyword evidence="2" id="KW-1185">Reference proteome</keyword>
<comment type="caution">
    <text evidence="1">The sequence shown here is derived from an EMBL/GenBank/DDBJ whole genome shotgun (WGS) entry which is preliminary data.</text>
</comment>
<evidence type="ECO:0000313" key="1">
    <source>
        <dbReference type="EMBL" id="OJG33260.1"/>
    </source>
</evidence>
<proteinExistence type="predicted"/>
<gene>
    <name evidence="1" type="ORF">RV00_GL001494</name>
</gene>
<sequence length="45" mass="5178">MIAINRYLISLKEVQLTLYVEPMTATAMGKLKNGLVEKRDRNINK</sequence>
<reference evidence="1 2" key="1">
    <citation type="submission" date="2014-12" db="EMBL/GenBank/DDBJ databases">
        <title>Draft genome sequences of 29 type strains of Enterococci.</title>
        <authorList>
            <person name="Zhong Z."/>
            <person name="Sun Z."/>
            <person name="Liu W."/>
            <person name="Zhang W."/>
            <person name="Zhang H."/>
        </authorList>
    </citation>
    <scope>NUCLEOTIDE SEQUENCE [LARGE SCALE GENOMIC DNA]</scope>
    <source>
        <strain evidence="1 2">DSM 22802</strain>
    </source>
</reference>
<dbReference type="Proteomes" id="UP000183700">
    <property type="component" value="Unassembled WGS sequence"/>
</dbReference>